<dbReference type="SUPFAM" id="SSF53067">
    <property type="entry name" value="Actin-like ATPase domain"/>
    <property type="match status" value="1"/>
</dbReference>
<dbReference type="InterPro" id="IPR043129">
    <property type="entry name" value="ATPase_NBD"/>
</dbReference>
<name>A0A1I7KQF4_9BURK</name>
<reference evidence="2 3" key="1">
    <citation type="submission" date="2016-10" db="EMBL/GenBank/DDBJ databases">
        <authorList>
            <person name="de Groot N.N."/>
        </authorList>
    </citation>
    <scope>NUCLEOTIDE SEQUENCE [LARGE SCALE GENOMIC DNA]</scope>
    <source>
        <strain evidence="2 3">R-24608</strain>
    </source>
</reference>
<gene>
    <name evidence="2" type="ORF">SAMN04489707_106411</name>
</gene>
<dbReference type="Proteomes" id="UP000183656">
    <property type="component" value="Unassembled WGS sequence"/>
</dbReference>
<dbReference type="Pfam" id="PF17989">
    <property type="entry name" value="ALP_N"/>
    <property type="match status" value="1"/>
</dbReference>
<accession>A0A1I7KQF4</accession>
<protein>
    <submittedName>
        <fullName evidence="2">Plasmid segregation protein ParM</fullName>
    </submittedName>
</protein>
<evidence type="ECO:0000313" key="2">
    <source>
        <dbReference type="EMBL" id="SFU99641.1"/>
    </source>
</evidence>
<dbReference type="Gene3D" id="3.30.420.40">
    <property type="match status" value="1"/>
</dbReference>
<dbReference type="EMBL" id="FPBX01000064">
    <property type="protein sequence ID" value="SFU99641.1"/>
    <property type="molecule type" value="Genomic_DNA"/>
</dbReference>
<evidence type="ECO:0000259" key="1">
    <source>
        <dbReference type="Pfam" id="PF17989"/>
    </source>
</evidence>
<feature type="domain" description="Actin-like protein N-terminal" evidence="1">
    <location>
        <begin position="4"/>
        <end position="54"/>
    </location>
</feature>
<sequence length="107" mass="12142">MNEVDVLVTGLPVDQYKDEARRAELERQFIGKHKITPKRTVEIAQVKVVAQPTGGLFDMISQDDEENPAIDEDARILVVDPGFFREILQNLPFCLVGVSRPWHRLTA</sequence>
<dbReference type="InterPro" id="IPR040607">
    <property type="entry name" value="ALP_N"/>
</dbReference>
<dbReference type="AlphaFoldDB" id="A0A1I7KQF4"/>
<keyword evidence="3" id="KW-1185">Reference proteome</keyword>
<evidence type="ECO:0000313" key="3">
    <source>
        <dbReference type="Proteomes" id="UP000183656"/>
    </source>
</evidence>
<organism evidence="2 3">
    <name type="scientific">Paenacidovorax caeni</name>
    <dbReference type="NCBI Taxonomy" id="343013"/>
    <lineage>
        <taxon>Bacteria</taxon>
        <taxon>Pseudomonadati</taxon>
        <taxon>Pseudomonadota</taxon>
        <taxon>Betaproteobacteria</taxon>
        <taxon>Burkholderiales</taxon>
        <taxon>Comamonadaceae</taxon>
        <taxon>Paenacidovorax</taxon>
    </lineage>
</organism>
<proteinExistence type="predicted"/>
<dbReference type="STRING" id="343013.SAMN04489707_106411"/>